<name>A0A2S0WDF4_9CORY</name>
<organism evidence="1 2">
    <name type="scientific">Corynebacterium liangguodongii</name>
    <dbReference type="NCBI Taxonomy" id="2079535"/>
    <lineage>
        <taxon>Bacteria</taxon>
        <taxon>Bacillati</taxon>
        <taxon>Actinomycetota</taxon>
        <taxon>Actinomycetes</taxon>
        <taxon>Mycobacteriales</taxon>
        <taxon>Corynebacteriaceae</taxon>
        <taxon>Corynebacterium</taxon>
    </lineage>
</organism>
<evidence type="ECO:0000313" key="2">
    <source>
        <dbReference type="Proteomes" id="UP000244754"/>
    </source>
</evidence>
<dbReference type="EMBL" id="CP026948">
    <property type="protein sequence ID" value="AWB83780.1"/>
    <property type="molecule type" value="Genomic_DNA"/>
</dbReference>
<dbReference type="KEGG" id="clia:C3E79_04175"/>
<evidence type="ECO:0000313" key="1">
    <source>
        <dbReference type="EMBL" id="AWB83780.1"/>
    </source>
</evidence>
<proteinExistence type="predicted"/>
<dbReference type="Proteomes" id="UP000244754">
    <property type="component" value="Chromosome"/>
</dbReference>
<dbReference type="AlphaFoldDB" id="A0A2S0WDF4"/>
<dbReference type="OrthoDB" id="4410789at2"/>
<reference evidence="2" key="1">
    <citation type="submission" date="2018-01" db="EMBL/GenBank/DDBJ databases">
        <authorList>
            <person name="Li J."/>
        </authorList>
    </citation>
    <scope>NUCLEOTIDE SEQUENCE [LARGE SCALE GENOMIC DNA]</scope>
    <source>
        <strain evidence="2">2184</strain>
    </source>
</reference>
<gene>
    <name evidence="1" type="ORF">C3E79_04175</name>
</gene>
<sequence length="108" mass="11073">MVRTRGEVVGAYVWLSAGAAASALLEVASLDSLPAAPIAVTAAALFNSVLTRTAALWPVPRAALFIPLAVWLASAVAMCFGNNIRAVSAATLLVAGMAGGVWPAQRRR</sequence>
<accession>A0A2S0WDF4</accession>
<protein>
    <submittedName>
        <fullName evidence="1">Uncharacterized protein</fullName>
    </submittedName>
</protein>
<keyword evidence="2" id="KW-1185">Reference proteome</keyword>